<organism evidence="2">
    <name type="scientific">Amblyomma triste</name>
    <name type="common">Neotropical tick</name>
    <dbReference type="NCBI Taxonomy" id="251400"/>
    <lineage>
        <taxon>Eukaryota</taxon>
        <taxon>Metazoa</taxon>
        <taxon>Ecdysozoa</taxon>
        <taxon>Arthropoda</taxon>
        <taxon>Chelicerata</taxon>
        <taxon>Arachnida</taxon>
        <taxon>Acari</taxon>
        <taxon>Parasitiformes</taxon>
        <taxon>Ixodida</taxon>
        <taxon>Ixodoidea</taxon>
        <taxon>Ixodidae</taxon>
        <taxon>Amblyomminae</taxon>
        <taxon>Amblyomma</taxon>
    </lineage>
</organism>
<keyword evidence="1" id="KW-0812">Transmembrane</keyword>
<reference evidence="2" key="1">
    <citation type="submission" date="2014-03" db="EMBL/GenBank/DDBJ databases">
        <title>The sialotranscriptome of Amblyomma triste, Amblyomma parvum and Amblyomma cajennense ticks, uncovered by 454-based RNA-seq.</title>
        <authorList>
            <person name="Garcia G.R."/>
            <person name="Gardinassi L.G."/>
            <person name="Ribeiro J.M."/>
            <person name="Anatriello E."/>
            <person name="Ferreira B.R."/>
            <person name="Moreira H.N."/>
            <person name="Mafra C."/>
            <person name="Olegario M.M."/>
            <person name="Szabo P.J."/>
            <person name="Miranda-Santos I.K."/>
            <person name="Maruyama S.R."/>
        </authorList>
    </citation>
    <scope>NUCLEOTIDE SEQUENCE</scope>
    <source>
        <strain evidence="2">Mato Grasso do Sul</strain>
        <tissue evidence="2">Salivary glands</tissue>
    </source>
</reference>
<dbReference type="EMBL" id="GBBM01004993">
    <property type="protein sequence ID" value="JAC30425.1"/>
    <property type="molecule type" value="mRNA"/>
</dbReference>
<sequence>MLEVNKVNTSNNMLWFLLITITLGATILALLQDLLLACMLEVNKVNTSNNMLWFLLITITLGAHIVDGEDDEVSSLLFVNGTCLYRNVQLNDGESQEQKEPCENWTCDLE</sequence>
<keyword evidence="1" id="KW-1133">Transmembrane helix</keyword>
<feature type="transmembrane region" description="Helical" evidence="1">
    <location>
        <begin position="50"/>
        <end position="66"/>
    </location>
</feature>
<feature type="transmembrane region" description="Helical" evidence="1">
    <location>
        <begin position="12"/>
        <end position="38"/>
    </location>
</feature>
<dbReference type="AlphaFoldDB" id="A0A023GCM7"/>
<proteinExistence type="evidence at transcript level"/>
<evidence type="ECO:0000313" key="2">
    <source>
        <dbReference type="EMBL" id="JAC30425.1"/>
    </source>
</evidence>
<name>A0A023GCM7_AMBTT</name>
<protein>
    <submittedName>
        <fullName evidence="2">Uncharacterized protein</fullName>
    </submittedName>
</protein>
<feature type="non-terminal residue" evidence="2">
    <location>
        <position position="110"/>
    </location>
</feature>
<evidence type="ECO:0000256" key="1">
    <source>
        <dbReference type="SAM" id="Phobius"/>
    </source>
</evidence>
<accession>A0A023GCM7</accession>
<keyword evidence="1" id="KW-0472">Membrane</keyword>